<accession>A0A8C8FUB3</accession>
<keyword evidence="11" id="KW-0106">Calcium</keyword>
<keyword evidence="27" id="KW-0547">Nucleotide-binding</keyword>
<evidence type="ECO:0000256" key="15">
    <source>
        <dbReference type="ARBA" id="ARBA00038863"/>
    </source>
</evidence>
<evidence type="ECO:0000256" key="25">
    <source>
        <dbReference type="ARBA" id="ARBA00049328"/>
    </source>
</evidence>
<comment type="pathway">
    <text evidence="5">Protein modification; protein glycosylation.</text>
</comment>
<protein>
    <recommendedName>
        <fullName evidence="15">nucleoside diphosphate phosphatase</fullName>
        <ecNumber evidence="15">3.6.1.6</ecNumber>
    </recommendedName>
    <alternativeName>
        <fullName evidence="16">Guanosine-diphosphatase ENTPD5</fullName>
    </alternativeName>
    <alternativeName>
        <fullName evidence="17">Uridine-diphosphatase ENTPD5</fullName>
    </alternativeName>
</protein>
<evidence type="ECO:0000256" key="4">
    <source>
        <dbReference type="ARBA" id="ARBA00004613"/>
    </source>
</evidence>
<comment type="function">
    <text evidence="18">Hydrolyzes nucleoside diphosphates with a preference for GDP, IDP and UDP compared to ADP and CDP. In the lumen of the endoplasmic reticulum, hydrolyzes UDP that acts as an end-product feedback inhibitor of the UDP-Glc:glycoprotein glucosyltransferases. UMP can be transported back by an UDP-sugar antiporter to the cytosol where it is consumed to regenerate UDP-glucose. Therefore, it positively regulates protein reglucosylation by clearing UDP from the ER lumen and by promoting the regeneration of UDP-glucose. Protein reglucosylation is essential to proper glycoprotein folding and quality control in the ER.</text>
</comment>
<keyword evidence="30" id="KW-1185">Reference proteome</keyword>
<dbReference type="PANTHER" id="PTHR11782:SF35">
    <property type="entry name" value="NUCLEOSIDE DIPHOSPHATE PHOSPHATASE ENTPD5"/>
    <property type="match status" value="1"/>
</dbReference>
<comment type="subunit">
    <text evidence="19">Monomer; active form. Homodimer; disulfide-linked. Homodimers are enzymatically inactive.</text>
</comment>
<keyword evidence="7" id="KW-0964">Secreted</keyword>
<evidence type="ECO:0000256" key="12">
    <source>
        <dbReference type="ARBA" id="ARBA00022842"/>
    </source>
</evidence>
<evidence type="ECO:0000256" key="23">
    <source>
        <dbReference type="ARBA" id="ARBA00048756"/>
    </source>
</evidence>
<comment type="catalytic activity">
    <reaction evidence="20">
        <text>CDP + H2O = CMP + phosphate + H(+)</text>
        <dbReference type="Rhea" id="RHEA:64880"/>
        <dbReference type="ChEBI" id="CHEBI:15377"/>
        <dbReference type="ChEBI" id="CHEBI:15378"/>
        <dbReference type="ChEBI" id="CHEBI:43474"/>
        <dbReference type="ChEBI" id="CHEBI:58069"/>
        <dbReference type="ChEBI" id="CHEBI:60377"/>
        <dbReference type="EC" id="3.6.1.6"/>
    </reaction>
    <physiologicalReaction direction="left-to-right" evidence="20">
        <dbReference type="Rhea" id="RHEA:64881"/>
    </physiologicalReaction>
</comment>
<dbReference type="Pfam" id="PF01150">
    <property type="entry name" value="GDA1_CD39"/>
    <property type="match status" value="1"/>
</dbReference>
<evidence type="ECO:0000256" key="9">
    <source>
        <dbReference type="ARBA" id="ARBA00022801"/>
    </source>
</evidence>
<evidence type="ECO:0000256" key="1">
    <source>
        <dbReference type="ARBA" id="ARBA00001913"/>
    </source>
</evidence>
<evidence type="ECO:0000256" key="6">
    <source>
        <dbReference type="ARBA" id="ARBA00009283"/>
    </source>
</evidence>
<keyword evidence="27" id="KW-0067">ATP-binding</keyword>
<evidence type="ECO:0000256" key="22">
    <source>
        <dbReference type="ARBA" id="ARBA00048075"/>
    </source>
</evidence>
<evidence type="ECO:0000256" key="3">
    <source>
        <dbReference type="ARBA" id="ARBA00004240"/>
    </source>
</evidence>
<evidence type="ECO:0000256" key="20">
    <source>
        <dbReference type="ARBA" id="ARBA00047813"/>
    </source>
</evidence>
<evidence type="ECO:0000256" key="8">
    <source>
        <dbReference type="ARBA" id="ARBA00022729"/>
    </source>
</evidence>
<evidence type="ECO:0000256" key="27">
    <source>
        <dbReference type="PIRSR" id="PIRSR600407-2"/>
    </source>
</evidence>
<evidence type="ECO:0000256" key="16">
    <source>
        <dbReference type="ARBA" id="ARBA00042111"/>
    </source>
</evidence>
<comment type="cofactor">
    <cofactor evidence="1">
        <name>Ca(2+)</name>
        <dbReference type="ChEBI" id="CHEBI:29108"/>
    </cofactor>
</comment>
<evidence type="ECO:0000256" key="24">
    <source>
        <dbReference type="ARBA" id="ARBA00049217"/>
    </source>
</evidence>
<evidence type="ECO:0000256" key="21">
    <source>
        <dbReference type="ARBA" id="ARBA00048053"/>
    </source>
</evidence>
<evidence type="ECO:0000256" key="18">
    <source>
        <dbReference type="ARBA" id="ARBA00045733"/>
    </source>
</evidence>
<comment type="similarity">
    <text evidence="6 28">Belongs to the GDA1/CD39 NTPase family.</text>
</comment>
<evidence type="ECO:0000256" key="7">
    <source>
        <dbReference type="ARBA" id="ARBA00022525"/>
    </source>
</evidence>
<evidence type="ECO:0000256" key="10">
    <source>
        <dbReference type="ARBA" id="ARBA00022824"/>
    </source>
</evidence>
<reference evidence="29" key="1">
    <citation type="submission" date="2025-08" db="UniProtKB">
        <authorList>
            <consortium name="Ensembl"/>
        </authorList>
    </citation>
    <scope>IDENTIFICATION</scope>
</reference>
<comment type="catalytic activity">
    <reaction evidence="25">
        <text>IDP + H2O = IMP + phosphate + H(+)</text>
        <dbReference type="Rhea" id="RHEA:35207"/>
        <dbReference type="ChEBI" id="CHEBI:15377"/>
        <dbReference type="ChEBI" id="CHEBI:15378"/>
        <dbReference type="ChEBI" id="CHEBI:43474"/>
        <dbReference type="ChEBI" id="CHEBI:58053"/>
        <dbReference type="ChEBI" id="CHEBI:58280"/>
        <dbReference type="EC" id="3.6.1.6"/>
    </reaction>
    <physiologicalReaction direction="left-to-right" evidence="25">
        <dbReference type="Rhea" id="RHEA:35208"/>
    </physiologicalReaction>
</comment>
<evidence type="ECO:0000256" key="11">
    <source>
        <dbReference type="ARBA" id="ARBA00022837"/>
    </source>
</evidence>
<dbReference type="GO" id="GO:0005576">
    <property type="term" value="C:extracellular region"/>
    <property type="evidence" value="ECO:0007669"/>
    <property type="project" value="UniProtKB-SubCell"/>
</dbReference>
<sequence length="425" mass="47629">MWVLAWNFQAEATYYHRQTVHHEHSANMENLLPENLLPESLLPEVLPEVSQPVNSRTFYGIMFDAGSTGTRIHIYKFIQKDPGELFQWRPCSSVNACYPIQGGNTIRALLKVAKKTVPEHEWKQTPVVLKATAGLRLLPVEKANALLDEVREVFGESPFFVPNNSVSIMNGTNEGVLAWVTVNFLTGHLYAKTRKTVGILDLGGGSTQITFLPKSKKTVFTAPASYIANINMFNNTLQLYTHSYLGNGLVAARLATLGALGADVFTSSCLPKKFREDWTFGGITYKVSGIPDGYAGYKLCYYEVMRVVKGIVHQPFEIKGSSIFYAFSYYFDRAVESGLIDGSRGGMVEVRDFKKRAKEVCNKMTKYRPISPFLCMDMTYITCLLKEGFGFKDNTVLQLAKKVNNVETSWALGATFDHFNNLNIH</sequence>
<keyword evidence="13" id="KW-1015">Disulfide bond</keyword>
<evidence type="ECO:0000256" key="2">
    <source>
        <dbReference type="ARBA" id="ARBA00001946"/>
    </source>
</evidence>
<evidence type="ECO:0000256" key="19">
    <source>
        <dbReference type="ARBA" id="ARBA00046723"/>
    </source>
</evidence>
<dbReference type="Ensembl" id="ENSOTST00005043882.2">
    <property type="protein sequence ID" value="ENSOTSP00005040326.1"/>
    <property type="gene ID" value="ENSOTSG00005019250.2"/>
</dbReference>
<keyword evidence="10" id="KW-0256">Endoplasmic reticulum</keyword>
<dbReference type="Gene3D" id="3.30.420.40">
    <property type="match status" value="1"/>
</dbReference>
<dbReference type="InterPro" id="IPR000407">
    <property type="entry name" value="GDA1_CD39_NTPase"/>
</dbReference>
<comment type="catalytic activity">
    <reaction evidence="21">
        <text>a ribonucleoside 5'-diphosphate + H2O = a ribonucleoside 5'-phosphate + phosphate + H(+)</text>
        <dbReference type="Rhea" id="RHEA:36799"/>
        <dbReference type="ChEBI" id="CHEBI:15377"/>
        <dbReference type="ChEBI" id="CHEBI:15378"/>
        <dbReference type="ChEBI" id="CHEBI:43474"/>
        <dbReference type="ChEBI" id="CHEBI:57930"/>
        <dbReference type="ChEBI" id="CHEBI:58043"/>
        <dbReference type="EC" id="3.6.1.6"/>
    </reaction>
    <physiologicalReaction direction="left-to-right" evidence="21">
        <dbReference type="Rhea" id="RHEA:36800"/>
    </physiologicalReaction>
</comment>
<dbReference type="GO" id="GO:0005783">
    <property type="term" value="C:endoplasmic reticulum"/>
    <property type="evidence" value="ECO:0007669"/>
    <property type="project" value="UniProtKB-SubCell"/>
</dbReference>
<keyword evidence="9 28" id="KW-0378">Hydrolase</keyword>
<name>A0A8C8FUB3_ONCTS</name>
<dbReference type="EC" id="3.6.1.6" evidence="15"/>
<feature type="active site" description="Proton acceptor" evidence="26">
    <location>
        <position position="174"/>
    </location>
</feature>
<evidence type="ECO:0000313" key="29">
    <source>
        <dbReference type="Ensembl" id="ENSOTSP00005040326.1"/>
    </source>
</evidence>
<dbReference type="GO" id="GO:0017110">
    <property type="term" value="F:nucleoside diphosphate phosphatase activity"/>
    <property type="evidence" value="ECO:0007669"/>
    <property type="project" value="UniProtKB-EC"/>
</dbReference>
<dbReference type="GeneTree" id="ENSGT01150000286963"/>
<evidence type="ECO:0000256" key="17">
    <source>
        <dbReference type="ARBA" id="ARBA00042507"/>
    </source>
</evidence>
<reference evidence="29" key="2">
    <citation type="submission" date="2025-09" db="UniProtKB">
        <authorList>
            <consortium name="Ensembl"/>
        </authorList>
    </citation>
    <scope>IDENTIFICATION</scope>
</reference>
<comment type="catalytic activity">
    <reaction evidence="24">
        <text>ADP + H2O = AMP + phosphate + H(+)</text>
        <dbReference type="Rhea" id="RHEA:61436"/>
        <dbReference type="ChEBI" id="CHEBI:15377"/>
        <dbReference type="ChEBI" id="CHEBI:15378"/>
        <dbReference type="ChEBI" id="CHEBI:43474"/>
        <dbReference type="ChEBI" id="CHEBI:456215"/>
        <dbReference type="ChEBI" id="CHEBI:456216"/>
        <dbReference type="EC" id="3.6.1.6"/>
    </reaction>
    <physiologicalReaction direction="left-to-right" evidence="24">
        <dbReference type="Rhea" id="RHEA:61437"/>
    </physiologicalReaction>
</comment>
<dbReference type="PROSITE" id="PS01238">
    <property type="entry name" value="GDA1_CD39_NTPASE"/>
    <property type="match status" value="1"/>
</dbReference>
<dbReference type="PANTHER" id="PTHR11782">
    <property type="entry name" value="ADENOSINE/GUANOSINE DIPHOSPHATASE"/>
    <property type="match status" value="1"/>
</dbReference>
<comment type="catalytic activity">
    <reaction evidence="22">
        <text>UDP + H2O = UMP + phosphate + H(+)</text>
        <dbReference type="Rhea" id="RHEA:64876"/>
        <dbReference type="ChEBI" id="CHEBI:15377"/>
        <dbReference type="ChEBI" id="CHEBI:15378"/>
        <dbReference type="ChEBI" id="CHEBI:43474"/>
        <dbReference type="ChEBI" id="CHEBI:57865"/>
        <dbReference type="ChEBI" id="CHEBI:58223"/>
        <dbReference type="EC" id="3.6.1.6"/>
    </reaction>
    <physiologicalReaction direction="left-to-right" evidence="22">
        <dbReference type="Rhea" id="RHEA:64877"/>
    </physiologicalReaction>
</comment>
<organism evidence="29 30">
    <name type="scientific">Oncorhynchus tshawytscha</name>
    <name type="common">Chinook salmon</name>
    <name type="synonym">Salmo tshawytscha</name>
    <dbReference type="NCBI Taxonomy" id="74940"/>
    <lineage>
        <taxon>Eukaryota</taxon>
        <taxon>Metazoa</taxon>
        <taxon>Chordata</taxon>
        <taxon>Craniata</taxon>
        <taxon>Vertebrata</taxon>
        <taxon>Euteleostomi</taxon>
        <taxon>Actinopterygii</taxon>
        <taxon>Neopterygii</taxon>
        <taxon>Teleostei</taxon>
        <taxon>Protacanthopterygii</taxon>
        <taxon>Salmoniformes</taxon>
        <taxon>Salmonidae</taxon>
        <taxon>Salmoninae</taxon>
        <taxon>Oncorhynchus</taxon>
    </lineage>
</organism>
<evidence type="ECO:0000256" key="13">
    <source>
        <dbReference type="ARBA" id="ARBA00023157"/>
    </source>
</evidence>
<comment type="catalytic activity">
    <reaction evidence="23">
        <text>GDP + H2O = GMP + phosphate + H(+)</text>
        <dbReference type="Rhea" id="RHEA:22156"/>
        <dbReference type="ChEBI" id="CHEBI:15377"/>
        <dbReference type="ChEBI" id="CHEBI:15378"/>
        <dbReference type="ChEBI" id="CHEBI:43474"/>
        <dbReference type="ChEBI" id="CHEBI:58115"/>
        <dbReference type="ChEBI" id="CHEBI:58189"/>
        <dbReference type="EC" id="3.6.1.6"/>
    </reaction>
    <physiologicalReaction direction="left-to-right" evidence="23">
        <dbReference type="Rhea" id="RHEA:22157"/>
    </physiologicalReaction>
</comment>
<evidence type="ECO:0000256" key="28">
    <source>
        <dbReference type="RuleBase" id="RU003833"/>
    </source>
</evidence>
<dbReference type="Proteomes" id="UP000694402">
    <property type="component" value="Unassembled WGS sequence"/>
</dbReference>
<keyword evidence="12" id="KW-0460">Magnesium</keyword>
<dbReference type="Gene3D" id="3.30.420.150">
    <property type="entry name" value="Exopolyphosphatase. Domain 2"/>
    <property type="match status" value="1"/>
</dbReference>
<dbReference type="GO" id="GO:0005524">
    <property type="term" value="F:ATP binding"/>
    <property type="evidence" value="ECO:0007669"/>
    <property type="project" value="UniProtKB-KW"/>
</dbReference>
<evidence type="ECO:0000313" key="30">
    <source>
        <dbReference type="Proteomes" id="UP000694402"/>
    </source>
</evidence>
<evidence type="ECO:0000256" key="5">
    <source>
        <dbReference type="ARBA" id="ARBA00004922"/>
    </source>
</evidence>
<comment type="cofactor">
    <cofactor evidence="2">
        <name>Mg(2+)</name>
        <dbReference type="ChEBI" id="CHEBI:18420"/>
    </cofactor>
</comment>
<keyword evidence="8" id="KW-0732">Signal</keyword>
<keyword evidence="14" id="KW-0325">Glycoprotein</keyword>
<evidence type="ECO:0000256" key="14">
    <source>
        <dbReference type="ARBA" id="ARBA00023180"/>
    </source>
</evidence>
<gene>
    <name evidence="29" type="primary">LOC112261764</name>
</gene>
<evidence type="ECO:0000256" key="26">
    <source>
        <dbReference type="PIRSR" id="PIRSR600407-1"/>
    </source>
</evidence>
<comment type="subcellular location">
    <subcellularLocation>
        <location evidence="3">Endoplasmic reticulum</location>
    </subcellularLocation>
    <subcellularLocation>
        <location evidence="4">Secreted</location>
    </subcellularLocation>
</comment>
<feature type="binding site" evidence="27">
    <location>
        <begin position="204"/>
        <end position="208"/>
    </location>
    <ligand>
        <name>ATP</name>
        <dbReference type="ChEBI" id="CHEBI:30616"/>
    </ligand>
</feature>
<dbReference type="AlphaFoldDB" id="A0A8C8FUB3"/>
<proteinExistence type="inferred from homology"/>